<proteinExistence type="predicted"/>
<evidence type="ECO:0000256" key="2">
    <source>
        <dbReference type="SAM" id="MobiDB-lite"/>
    </source>
</evidence>
<sequence length="333" mass="34051">MRLVGLLAIAVLAAVAGGAGNALAAPGTTSPSTTPTAPTTPAAPGGSAVPETGIPMLDNLLNSLAGNLGLGGSGSAEADSSQMIVVTAPRASDTTATLTAFERGDDNAWKPVIGPTKAFLGSLGMGEPKDNVYRTPEGTFDLDQAFGRQANPGTKMPYKQVDRQDWWDSNMKSPTYNTMVRQPQSPGGDSENLYDSGPVYDYAVNIAHNPERIPGKATAMFLHVTNNQPTMGCVAIERDAMRKVLTWLDPAKNPKIAIGVNQAGPAESAPGGSVPESSAPNSTTPSTSTPGTSTPGTSAPQSGAPSATGIPGAESLTQLLNQLVTLIPSLLTT</sequence>
<feature type="chain" id="PRO_5046749995" evidence="3">
    <location>
        <begin position="25"/>
        <end position="333"/>
    </location>
</feature>
<evidence type="ECO:0000256" key="1">
    <source>
        <dbReference type="PROSITE-ProRule" id="PRU01373"/>
    </source>
</evidence>
<feature type="active site" description="Proton donor/acceptor" evidence="1">
    <location>
        <position position="223"/>
    </location>
</feature>
<keyword evidence="3" id="KW-0732">Signal</keyword>
<keyword evidence="1" id="KW-0133">Cell shape</keyword>
<dbReference type="RefSeq" id="WP_330430590.1">
    <property type="nucleotide sequence ID" value="NZ_JAZDUF010000001.1"/>
</dbReference>
<gene>
    <name evidence="5" type="ORF">VZC37_01175</name>
</gene>
<keyword evidence="1" id="KW-0573">Peptidoglycan synthesis</keyword>
<feature type="region of interest" description="Disordered" evidence="2">
    <location>
        <begin position="23"/>
        <end position="50"/>
    </location>
</feature>
<feature type="domain" description="L,D-TPase catalytic" evidence="4">
    <location>
        <begin position="87"/>
        <end position="259"/>
    </location>
</feature>
<dbReference type="PANTHER" id="PTHR38589:SF1">
    <property type="entry name" value="BLR0621 PROTEIN"/>
    <property type="match status" value="1"/>
</dbReference>
<evidence type="ECO:0000313" key="5">
    <source>
        <dbReference type="EMBL" id="MEE3848926.1"/>
    </source>
</evidence>
<accession>A0ABU7M8B7</accession>
<dbReference type="PROSITE" id="PS52029">
    <property type="entry name" value="LD_TPASE"/>
    <property type="match status" value="1"/>
</dbReference>
<evidence type="ECO:0000256" key="3">
    <source>
        <dbReference type="SAM" id="SignalP"/>
    </source>
</evidence>
<evidence type="ECO:0000313" key="6">
    <source>
        <dbReference type="Proteomes" id="UP001347146"/>
    </source>
</evidence>
<comment type="caution">
    <text evidence="5">The sequence shown here is derived from an EMBL/GenBank/DDBJ whole genome shotgun (WGS) entry which is preliminary data.</text>
</comment>
<feature type="region of interest" description="Disordered" evidence="2">
    <location>
        <begin position="262"/>
        <end position="312"/>
    </location>
</feature>
<feature type="compositionally biased region" description="Low complexity" evidence="2">
    <location>
        <begin position="23"/>
        <end position="48"/>
    </location>
</feature>
<feature type="signal peptide" evidence="3">
    <location>
        <begin position="1"/>
        <end position="24"/>
    </location>
</feature>
<reference evidence="5 6" key="1">
    <citation type="submission" date="2024-01" db="EMBL/GenBank/DDBJ databases">
        <title>Draft genome sequence of Gordonia sp. LSe1-13.</title>
        <authorList>
            <person name="Suphannarot A."/>
            <person name="Mingma R."/>
        </authorList>
    </citation>
    <scope>NUCLEOTIDE SEQUENCE [LARGE SCALE GENOMIC DNA]</scope>
    <source>
        <strain evidence="5 6">LSe1-13</strain>
    </source>
</reference>
<dbReference type="Proteomes" id="UP001347146">
    <property type="component" value="Unassembled WGS sequence"/>
</dbReference>
<feature type="compositionally biased region" description="Low complexity" evidence="2">
    <location>
        <begin position="277"/>
        <end position="300"/>
    </location>
</feature>
<dbReference type="InterPro" id="IPR005490">
    <property type="entry name" value="LD_TPept_cat_dom"/>
</dbReference>
<name>A0ABU7M8B7_9ACTN</name>
<evidence type="ECO:0000259" key="4">
    <source>
        <dbReference type="PROSITE" id="PS52029"/>
    </source>
</evidence>
<feature type="active site" description="Nucleophile" evidence="1">
    <location>
        <position position="233"/>
    </location>
</feature>
<comment type="pathway">
    <text evidence="1">Cell wall biogenesis; peptidoglycan biosynthesis.</text>
</comment>
<dbReference type="PANTHER" id="PTHR38589">
    <property type="entry name" value="BLR0621 PROTEIN"/>
    <property type="match status" value="1"/>
</dbReference>
<dbReference type="EMBL" id="JAZDUF010000001">
    <property type="protein sequence ID" value="MEE3848926.1"/>
    <property type="molecule type" value="Genomic_DNA"/>
</dbReference>
<organism evidence="5 6">
    <name type="scientific">Gordonia sesuvii</name>
    <dbReference type="NCBI Taxonomy" id="3116777"/>
    <lineage>
        <taxon>Bacteria</taxon>
        <taxon>Bacillati</taxon>
        <taxon>Actinomycetota</taxon>
        <taxon>Actinomycetes</taxon>
        <taxon>Mycobacteriales</taxon>
        <taxon>Gordoniaceae</taxon>
        <taxon>Gordonia</taxon>
    </lineage>
</organism>
<keyword evidence="1" id="KW-0961">Cell wall biogenesis/degradation</keyword>
<keyword evidence="6" id="KW-1185">Reference proteome</keyword>
<dbReference type="Pfam" id="PF03734">
    <property type="entry name" value="YkuD"/>
    <property type="match status" value="1"/>
</dbReference>
<protein>
    <submittedName>
        <fullName evidence="5">L,D-transpeptidase family protein</fullName>
    </submittedName>
</protein>